<dbReference type="eggNOG" id="COG3473">
    <property type="taxonomic scope" value="Bacteria"/>
</dbReference>
<dbReference type="STRING" id="1122214.Mame_02827"/>
<dbReference type="Gene3D" id="3.40.50.12500">
    <property type="match status" value="1"/>
</dbReference>
<proteinExistence type="predicted"/>
<sequence length="264" mass="27923">MAEPQVSMSPQKIGYESLGATVRFGLIALATDMTTEPDFVRIFPPEAIVHTTRVQYANPTTPENLRKMAPLLTDAAALITPGVPLVGICYSCTSAAATIGVETVERSIHAARPGIPVVLPTGAAALAFKALGVNRIAIVTPYLPEASEAVAGYFASQGFDVASHHCLGLADDRDMARLSKHTIVEAAISADGPDNEAIFLSCTAMPAVGAISEIEERTGKPVVTSNQASAWEMLRRGGFRDWHPTEYGRLFTLQLDGVNAGFAA</sequence>
<keyword evidence="1" id="KW-0456">Lyase</keyword>
<dbReference type="EMBL" id="CP020330">
    <property type="protein sequence ID" value="AQZ52150.1"/>
    <property type="molecule type" value="Genomic_DNA"/>
</dbReference>
<dbReference type="GO" id="GO:0047436">
    <property type="term" value="F:arylmalonate decarboxylase activity"/>
    <property type="evidence" value="ECO:0007669"/>
    <property type="project" value="UniProtKB-EC"/>
</dbReference>
<dbReference type="Pfam" id="PF17645">
    <property type="entry name" value="Amdase"/>
    <property type="match status" value="1"/>
</dbReference>
<accession>A0A1U9Z3C0</accession>
<dbReference type="RefSeq" id="WP_026173196.1">
    <property type="nucleotide sequence ID" value="NZ_AQWH01000002.1"/>
</dbReference>
<dbReference type="PANTHER" id="PTHR40267">
    <property type="entry name" value="BLR3294 PROTEIN"/>
    <property type="match status" value="1"/>
</dbReference>
<dbReference type="PIRSF" id="PIRSF015736">
    <property type="entry name" value="MI"/>
    <property type="match status" value="1"/>
</dbReference>
<keyword evidence="2" id="KW-1185">Reference proteome</keyword>
<dbReference type="InterPro" id="IPR026286">
    <property type="entry name" value="MaiA/AMDase"/>
</dbReference>
<dbReference type="EC" id="4.1.1.76" evidence="1"/>
<dbReference type="InterPro" id="IPR053714">
    <property type="entry name" value="Iso_Racemase_Enz_sf"/>
</dbReference>
<dbReference type="OrthoDB" id="9816064at2"/>
<dbReference type="AlphaFoldDB" id="A0A1U9Z3C0"/>
<gene>
    <name evidence="1" type="ORF">Mame_02827</name>
</gene>
<name>A0A1U9Z3C0_9HYPH</name>
<reference evidence="1 2" key="1">
    <citation type="submission" date="2017-03" db="EMBL/GenBank/DDBJ databases">
        <title>Foreign affairs: Plasmid Transfer between Roseobacters and Rhizobia.</title>
        <authorList>
            <person name="Bartling P."/>
            <person name="Bunk B."/>
            <person name="Overmann J."/>
            <person name="Brinkmann H."/>
            <person name="Petersen J."/>
        </authorList>
    </citation>
    <scope>NUCLEOTIDE SEQUENCE [LARGE SCALE GENOMIC DNA]</scope>
    <source>
        <strain evidence="1 2">MACL11</strain>
    </source>
</reference>
<dbReference type="PANTHER" id="PTHR40267:SF1">
    <property type="entry name" value="BLR3294 PROTEIN"/>
    <property type="match status" value="1"/>
</dbReference>
<organism evidence="1 2">
    <name type="scientific">Martelella mediterranea DSM 17316</name>
    <dbReference type="NCBI Taxonomy" id="1122214"/>
    <lineage>
        <taxon>Bacteria</taxon>
        <taxon>Pseudomonadati</taxon>
        <taxon>Pseudomonadota</taxon>
        <taxon>Alphaproteobacteria</taxon>
        <taxon>Hyphomicrobiales</taxon>
        <taxon>Aurantimonadaceae</taxon>
        <taxon>Martelella</taxon>
    </lineage>
</organism>
<evidence type="ECO:0000313" key="2">
    <source>
        <dbReference type="Proteomes" id="UP000191135"/>
    </source>
</evidence>
<dbReference type="KEGG" id="mmed:Mame_02827"/>
<evidence type="ECO:0000313" key="1">
    <source>
        <dbReference type="EMBL" id="AQZ52150.1"/>
    </source>
</evidence>
<protein>
    <submittedName>
        <fullName evidence="1">Arylmalonate decarboxylase</fullName>
        <ecNumber evidence="1">4.1.1.76</ecNumber>
    </submittedName>
</protein>
<dbReference type="Proteomes" id="UP000191135">
    <property type="component" value="Chromosome"/>
</dbReference>